<comment type="caution">
    <text evidence="1">The sequence shown here is derived from an EMBL/GenBank/DDBJ whole genome shotgun (WGS) entry which is preliminary data.</text>
</comment>
<accession>A0A443NTU2</accession>
<dbReference type="OrthoDB" id="771242at2759"/>
<dbReference type="AlphaFoldDB" id="A0A443NTU2"/>
<organism evidence="1 2">
    <name type="scientific">Cinnamomum micranthum f. kanehirae</name>
    <dbReference type="NCBI Taxonomy" id="337451"/>
    <lineage>
        <taxon>Eukaryota</taxon>
        <taxon>Viridiplantae</taxon>
        <taxon>Streptophyta</taxon>
        <taxon>Embryophyta</taxon>
        <taxon>Tracheophyta</taxon>
        <taxon>Spermatophyta</taxon>
        <taxon>Magnoliopsida</taxon>
        <taxon>Magnoliidae</taxon>
        <taxon>Laurales</taxon>
        <taxon>Lauraceae</taxon>
        <taxon>Cinnamomum</taxon>
    </lineage>
</organism>
<evidence type="ECO:0000313" key="1">
    <source>
        <dbReference type="EMBL" id="RWR81937.1"/>
    </source>
</evidence>
<proteinExistence type="predicted"/>
<protein>
    <submittedName>
        <fullName evidence="1">Uncharacterized protein</fullName>
    </submittedName>
</protein>
<name>A0A443NTU2_9MAGN</name>
<gene>
    <name evidence="1" type="ORF">CKAN_01064300</name>
</gene>
<sequence>MSDGEEANVARCDHLHQALRDCHRRFSHRHEREISCRHLNRALANCLVSVACPSEFDAVRSLCSSSGTALKRSQTLISHLGENGWVLRIRIALSDERCLSMIGGSFWKYH</sequence>
<evidence type="ECO:0000313" key="2">
    <source>
        <dbReference type="Proteomes" id="UP000283530"/>
    </source>
</evidence>
<dbReference type="EMBL" id="QPKB01000004">
    <property type="protein sequence ID" value="RWR81937.1"/>
    <property type="molecule type" value="Genomic_DNA"/>
</dbReference>
<dbReference type="Proteomes" id="UP000283530">
    <property type="component" value="Unassembled WGS sequence"/>
</dbReference>
<reference evidence="1 2" key="1">
    <citation type="journal article" date="2019" name="Nat. Plants">
        <title>Stout camphor tree genome fills gaps in understanding of flowering plant genome evolution.</title>
        <authorList>
            <person name="Chaw S.M."/>
            <person name="Liu Y.C."/>
            <person name="Wu Y.W."/>
            <person name="Wang H.Y."/>
            <person name="Lin C.I."/>
            <person name="Wu C.S."/>
            <person name="Ke H.M."/>
            <person name="Chang L.Y."/>
            <person name="Hsu C.Y."/>
            <person name="Yang H.T."/>
            <person name="Sudianto E."/>
            <person name="Hsu M.H."/>
            <person name="Wu K.P."/>
            <person name="Wang L.N."/>
            <person name="Leebens-Mack J.H."/>
            <person name="Tsai I.J."/>
        </authorList>
    </citation>
    <scope>NUCLEOTIDE SEQUENCE [LARGE SCALE GENOMIC DNA]</scope>
    <source>
        <strain evidence="2">cv. Chaw 1501</strain>
        <tissue evidence="1">Young leaves</tissue>
    </source>
</reference>
<keyword evidence="2" id="KW-1185">Reference proteome</keyword>